<dbReference type="OrthoDB" id="9786526at2"/>
<accession>A0A4U1BGL2</accession>
<dbReference type="PROSITE" id="PS50931">
    <property type="entry name" value="HTH_LYSR"/>
    <property type="match status" value="1"/>
</dbReference>
<evidence type="ECO:0000313" key="6">
    <source>
        <dbReference type="EMBL" id="TKB49169.1"/>
    </source>
</evidence>
<dbReference type="RefSeq" id="WP_136865367.1">
    <property type="nucleotide sequence ID" value="NZ_SWCJ01000028.1"/>
</dbReference>
<comment type="caution">
    <text evidence="6">The sequence shown here is derived from an EMBL/GenBank/DDBJ whole genome shotgun (WGS) entry which is preliminary data.</text>
</comment>
<sequence>MSISNQLALFVDVVKLGSFAKAAKLHQMDNSSLSKQIKKLEATLGVTLLNRSTRSISLTSAGQDILAQSELMLENLNQIHNIADAYQSQPKGRIRIAAPVFFGQVYIQPVVTQFLKRYPEIKLSLILDDRRANIITDHIDLAFRIGRLSDSNLIAKKIANTNFALVASKQFIAKHGTPQTPEQLLTLPAVIYGNDDIHLDHLQIASSPGSKQWLNLKMRGNYVVNDVQSMIKGVQEGLGYALIDLFNLQYPIHEMGLTPILTDYALSTRDTGIYAIYPHRQHTPLIGEFIQAAQQHIGTPPYWESHIPNYQQMYRP</sequence>
<dbReference type="InterPro" id="IPR000847">
    <property type="entry name" value="LysR_HTH_N"/>
</dbReference>
<evidence type="ECO:0000256" key="2">
    <source>
        <dbReference type="ARBA" id="ARBA00023015"/>
    </source>
</evidence>
<dbReference type="Pfam" id="PF03466">
    <property type="entry name" value="LysR_substrate"/>
    <property type="match status" value="1"/>
</dbReference>
<keyword evidence="2" id="KW-0805">Transcription regulation</keyword>
<dbReference type="GO" id="GO:0043565">
    <property type="term" value="F:sequence-specific DNA binding"/>
    <property type="evidence" value="ECO:0007669"/>
    <property type="project" value="TreeGrafter"/>
</dbReference>
<keyword evidence="4" id="KW-0804">Transcription</keyword>
<gene>
    <name evidence="6" type="ORF">FCL42_20920</name>
</gene>
<dbReference type="PANTHER" id="PTHR30537:SF5">
    <property type="entry name" value="HTH-TYPE TRANSCRIPTIONAL ACTIVATOR TTDR-RELATED"/>
    <property type="match status" value="1"/>
</dbReference>
<dbReference type="AlphaFoldDB" id="A0A4U1BGL2"/>
<dbReference type="Pfam" id="PF00126">
    <property type="entry name" value="HTH_1"/>
    <property type="match status" value="1"/>
</dbReference>
<dbReference type="FunFam" id="1.10.10.10:FF:000001">
    <property type="entry name" value="LysR family transcriptional regulator"/>
    <property type="match status" value="1"/>
</dbReference>
<keyword evidence="7" id="KW-1185">Reference proteome</keyword>
<dbReference type="Gene3D" id="1.10.10.10">
    <property type="entry name" value="Winged helix-like DNA-binding domain superfamily/Winged helix DNA-binding domain"/>
    <property type="match status" value="1"/>
</dbReference>
<dbReference type="GO" id="GO:0006351">
    <property type="term" value="P:DNA-templated transcription"/>
    <property type="evidence" value="ECO:0007669"/>
    <property type="project" value="TreeGrafter"/>
</dbReference>
<keyword evidence="3" id="KW-0238">DNA-binding</keyword>
<dbReference type="InterPro" id="IPR005119">
    <property type="entry name" value="LysR_subst-bd"/>
</dbReference>
<feature type="domain" description="HTH lysR-type" evidence="5">
    <location>
        <begin position="1"/>
        <end position="59"/>
    </location>
</feature>
<dbReference type="SUPFAM" id="SSF53850">
    <property type="entry name" value="Periplasmic binding protein-like II"/>
    <property type="match status" value="1"/>
</dbReference>
<dbReference type="InterPro" id="IPR058163">
    <property type="entry name" value="LysR-type_TF_proteobact-type"/>
</dbReference>
<comment type="similarity">
    <text evidence="1">Belongs to the LysR transcriptional regulatory family.</text>
</comment>
<organism evidence="6 7">
    <name type="scientific">Ferrimonas aestuarii</name>
    <dbReference type="NCBI Taxonomy" id="2569539"/>
    <lineage>
        <taxon>Bacteria</taxon>
        <taxon>Pseudomonadati</taxon>
        <taxon>Pseudomonadota</taxon>
        <taxon>Gammaproteobacteria</taxon>
        <taxon>Alteromonadales</taxon>
        <taxon>Ferrimonadaceae</taxon>
        <taxon>Ferrimonas</taxon>
    </lineage>
</organism>
<evidence type="ECO:0000256" key="1">
    <source>
        <dbReference type="ARBA" id="ARBA00009437"/>
    </source>
</evidence>
<protein>
    <submittedName>
        <fullName evidence="6">LysR family transcriptional regulator</fullName>
    </submittedName>
</protein>
<proteinExistence type="inferred from homology"/>
<evidence type="ECO:0000256" key="3">
    <source>
        <dbReference type="ARBA" id="ARBA00023125"/>
    </source>
</evidence>
<dbReference type="PANTHER" id="PTHR30537">
    <property type="entry name" value="HTH-TYPE TRANSCRIPTIONAL REGULATOR"/>
    <property type="match status" value="1"/>
</dbReference>
<reference evidence="6 7" key="1">
    <citation type="submission" date="2019-04" db="EMBL/GenBank/DDBJ databases">
        <authorList>
            <person name="Hwang J.C."/>
        </authorList>
    </citation>
    <scope>NUCLEOTIDE SEQUENCE [LARGE SCALE GENOMIC DNA]</scope>
    <source>
        <strain evidence="6 7">IMCC35002</strain>
    </source>
</reference>
<dbReference type="InterPro" id="IPR036390">
    <property type="entry name" value="WH_DNA-bd_sf"/>
</dbReference>
<dbReference type="CDD" id="cd08422">
    <property type="entry name" value="PBP2_CrgA_like"/>
    <property type="match status" value="1"/>
</dbReference>
<dbReference type="GO" id="GO:0003700">
    <property type="term" value="F:DNA-binding transcription factor activity"/>
    <property type="evidence" value="ECO:0007669"/>
    <property type="project" value="InterPro"/>
</dbReference>
<name>A0A4U1BGL2_9GAMM</name>
<dbReference type="EMBL" id="SWCJ01000028">
    <property type="protein sequence ID" value="TKB49169.1"/>
    <property type="molecule type" value="Genomic_DNA"/>
</dbReference>
<dbReference type="Gene3D" id="3.40.190.290">
    <property type="match status" value="1"/>
</dbReference>
<evidence type="ECO:0000313" key="7">
    <source>
        <dbReference type="Proteomes" id="UP000305675"/>
    </source>
</evidence>
<evidence type="ECO:0000259" key="5">
    <source>
        <dbReference type="PROSITE" id="PS50931"/>
    </source>
</evidence>
<dbReference type="Proteomes" id="UP000305675">
    <property type="component" value="Unassembled WGS sequence"/>
</dbReference>
<dbReference type="SUPFAM" id="SSF46785">
    <property type="entry name" value="Winged helix' DNA-binding domain"/>
    <property type="match status" value="1"/>
</dbReference>
<dbReference type="InterPro" id="IPR036388">
    <property type="entry name" value="WH-like_DNA-bd_sf"/>
</dbReference>
<evidence type="ECO:0000256" key="4">
    <source>
        <dbReference type="ARBA" id="ARBA00023163"/>
    </source>
</evidence>